<feature type="region of interest" description="Disordered" evidence="1">
    <location>
        <begin position="147"/>
        <end position="223"/>
    </location>
</feature>
<name>A0A022VU59_TRIRU</name>
<dbReference type="OrthoDB" id="4171966at2759"/>
<evidence type="ECO:0000313" key="2">
    <source>
        <dbReference type="EMBL" id="EZF49585.1"/>
    </source>
</evidence>
<protein>
    <submittedName>
        <fullName evidence="2">Uncharacterized protein</fullName>
    </submittedName>
</protein>
<accession>A0A022VU59</accession>
<organism evidence="2">
    <name type="scientific">Trichophyton rubrum CBS 288.86</name>
    <dbReference type="NCBI Taxonomy" id="1215330"/>
    <lineage>
        <taxon>Eukaryota</taxon>
        <taxon>Fungi</taxon>
        <taxon>Dikarya</taxon>
        <taxon>Ascomycota</taxon>
        <taxon>Pezizomycotina</taxon>
        <taxon>Eurotiomycetes</taxon>
        <taxon>Eurotiomycetidae</taxon>
        <taxon>Onygenales</taxon>
        <taxon>Arthrodermataceae</taxon>
        <taxon>Trichophyton</taxon>
    </lineage>
</organism>
<feature type="region of interest" description="Disordered" evidence="1">
    <location>
        <begin position="1"/>
        <end position="40"/>
    </location>
</feature>
<feature type="compositionally biased region" description="Basic residues" evidence="1">
    <location>
        <begin position="30"/>
        <end position="40"/>
    </location>
</feature>
<dbReference type="AlphaFoldDB" id="A0A022VU59"/>
<gene>
    <name evidence="2" type="ORF">H103_06966</name>
</gene>
<sequence length="283" mass="31495">MPPPSSAAASPSLPNMSADQGSASPAVSGVRKRGKRGKYSRWKNEEERLFRLRTQYPTMTWKEFHRRFYSHYTPSPGVISSKYNHLLKAGFTLPETVFPPRDYTPTPSGNSIYSDDDAATHISFEAGSPSGHRLDYFERHSASELRLRDQNQASLPLRNHSRPRSEDSDSDFSDSGHRNGDKSSSNRQPRKPRGGGAFASVNGGSGSSHAERLQAEKKLRDVEETAREVRAAWEEVREAIRDVMFVEQWDRGGMGPKTSALETSIDRLIEKSATSKPASSTHS</sequence>
<dbReference type="Proteomes" id="UP000023758">
    <property type="component" value="Unassembled WGS sequence"/>
</dbReference>
<feature type="compositionally biased region" description="Basic and acidic residues" evidence="1">
    <location>
        <begin position="209"/>
        <end position="223"/>
    </location>
</feature>
<proteinExistence type="predicted"/>
<dbReference type="HOGENOM" id="CLU_853076_0_0_1"/>
<feature type="compositionally biased region" description="Low complexity" evidence="1">
    <location>
        <begin position="1"/>
        <end position="18"/>
    </location>
</feature>
<evidence type="ECO:0000256" key="1">
    <source>
        <dbReference type="SAM" id="MobiDB-lite"/>
    </source>
</evidence>
<reference evidence="2" key="1">
    <citation type="submission" date="2014-02" db="EMBL/GenBank/DDBJ databases">
        <title>The Genome Sequence of Trichophyton rubrum (morphotype fischeri) CBS 288.86.</title>
        <authorList>
            <consortium name="The Broad Institute Genomics Platform"/>
            <person name="Cuomo C.A."/>
            <person name="White T.C."/>
            <person name="Graser Y."/>
            <person name="Martinez-Rossi N."/>
            <person name="Heitman J."/>
            <person name="Young S.K."/>
            <person name="Zeng Q."/>
            <person name="Gargeya S."/>
            <person name="Abouelleil A."/>
            <person name="Alvarado L."/>
            <person name="Chapman S.B."/>
            <person name="Gainer-Dewar J."/>
            <person name="Goldberg J."/>
            <person name="Griggs A."/>
            <person name="Gujja S."/>
            <person name="Hansen M."/>
            <person name="Howarth C."/>
            <person name="Imamovic A."/>
            <person name="Larimer J."/>
            <person name="Martinez D."/>
            <person name="Murphy C."/>
            <person name="Pearson M.D."/>
            <person name="Persinoti G."/>
            <person name="Poon T."/>
            <person name="Priest M."/>
            <person name="Roberts A.D."/>
            <person name="Saif S."/>
            <person name="Shea T.D."/>
            <person name="Sykes S.N."/>
            <person name="Wortman J."/>
            <person name="Nusbaum C."/>
            <person name="Birren B."/>
        </authorList>
    </citation>
    <scope>NUCLEOTIDE SEQUENCE [LARGE SCALE GENOMIC DNA]</scope>
    <source>
        <strain evidence="2">CBS 288.86</strain>
    </source>
</reference>
<dbReference type="EMBL" id="KK207901">
    <property type="protein sequence ID" value="EZF49585.1"/>
    <property type="molecule type" value="Genomic_DNA"/>
</dbReference>